<name>A0ABD2AN31_VESMC</name>
<dbReference type="Proteomes" id="UP001607303">
    <property type="component" value="Unassembled WGS sequence"/>
</dbReference>
<dbReference type="AlphaFoldDB" id="A0ABD2AN31"/>
<protein>
    <submittedName>
        <fullName evidence="2">Uncharacterized protein</fullName>
    </submittedName>
</protein>
<feature type="compositionally biased region" description="Basic and acidic residues" evidence="1">
    <location>
        <begin position="177"/>
        <end position="186"/>
    </location>
</feature>
<evidence type="ECO:0000256" key="1">
    <source>
        <dbReference type="SAM" id="MobiDB-lite"/>
    </source>
</evidence>
<proteinExistence type="predicted"/>
<keyword evidence="3" id="KW-1185">Reference proteome</keyword>
<organism evidence="2 3">
    <name type="scientific">Vespula maculifrons</name>
    <name type="common">Eastern yellow jacket</name>
    <name type="synonym">Wasp</name>
    <dbReference type="NCBI Taxonomy" id="7453"/>
    <lineage>
        <taxon>Eukaryota</taxon>
        <taxon>Metazoa</taxon>
        <taxon>Ecdysozoa</taxon>
        <taxon>Arthropoda</taxon>
        <taxon>Hexapoda</taxon>
        <taxon>Insecta</taxon>
        <taxon>Pterygota</taxon>
        <taxon>Neoptera</taxon>
        <taxon>Endopterygota</taxon>
        <taxon>Hymenoptera</taxon>
        <taxon>Apocrita</taxon>
        <taxon>Aculeata</taxon>
        <taxon>Vespoidea</taxon>
        <taxon>Vespidae</taxon>
        <taxon>Vespinae</taxon>
        <taxon>Vespula</taxon>
    </lineage>
</organism>
<comment type="caution">
    <text evidence="2">The sequence shown here is derived from an EMBL/GenBank/DDBJ whole genome shotgun (WGS) entry which is preliminary data.</text>
</comment>
<sequence>MRITRCYKMGCSLWPVKKDCQCLFREIHFTFTPFLSAINTTSLCISIAYSDLKCEVLKVLKALGYRTSHELYKEISAKKVKTSTQVNGRGRGRVDRAKCKGEATAQAGPSECPWIKGVIVRSICSHLTGQHWIEVEPSNTVSLKKTIESLEFREPTTARYVFSVDRGGSRDSCGGGVKKEEEREHGGQSGLAHMPRKGENTLASRTTVHAETAGGFYDPVSLSVGGRNAAKALHSLVVVCLGAARRGERVGASGIVINRIIPLKQQNGYVRQLSNAHTRYFEVNVCINF</sequence>
<reference evidence="2 3" key="1">
    <citation type="journal article" date="2024" name="Ann. Entomol. Soc. Am.">
        <title>Genomic analyses of the southern and eastern yellowjacket wasps (Hymenoptera: Vespidae) reveal evolutionary signatures of social life.</title>
        <authorList>
            <person name="Catto M.A."/>
            <person name="Caine P.B."/>
            <person name="Orr S.E."/>
            <person name="Hunt B.G."/>
            <person name="Goodisman M.A.D."/>
        </authorList>
    </citation>
    <scope>NUCLEOTIDE SEQUENCE [LARGE SCALE GENOMIC DNA]</scope>
    <source>
        <strain evidence="2">232</strain>
        <tissue evidence="2">Head and thorax</tissue>
    </source>
</reference>
<accession>A0ABD2AN31</accession>
<feature type="region of interest" description="Disordered" evidence="1">
    <location>
        <begin position="170"/>
        <end position="195"/>
    </location>
</feature>
<dbReference type="EMBL" id="JAYRBN010000116">
    <property type="protein sequence ID" value="KAL2721935.1"/>
    <property type="molecule type" value="Genomic_DNA"/>
</dbReference>
<evidence type="ECO:0000313" key="3">
    <source>
        <dbReference type="Proteomes" id="UP001607303"/>
    </source>
</evidence>
<evidence type="ECO:0000313" key="2">
    <source>
        <dbReference type="EMBL" id="KAL2721935.1"/>
    </source>
</evidence>
<gene>
    <name evidence="2" type="ORF">V1477_020755</name>
</gene>